<protein>
    <submittedName>
        <fullName evidence="1">Putative secreted protein</fullName>
    </submittedName>
</protein>
<dbReference type="AlphaFoldDB" id="A0A6B0U9Y6"/>
<reference evidence="1" key="1">
    <citation type="submission" date="2019-12" db="EMBL/GenBank/DDBJ databases">
        <title>An insight into the sialome of adult female Ixodes ricinus ticks feeding for 6 days.</title>
        <authorList>
            <person name="Perner J."/>
            <person name="Ribeiro J.M.C."/>
        </authorList>
    </citation>
    <scope>NUCLEOTIDE SEQUENCE</scope>
    <source>
        <strain evidence="1">Semi-engorged</strain>
        <tissue evidence="1">Salivary glands</tissue>
    </source>
</reference>
<name>A0A6B0U9Y6_IXORI</name>
<proteinExistence type="predicted"/>
<evidence type="ECO:0000313" key="1">
    <source>
        <dbReference type="EMBL" id="MXU85450.1"/>
    </source>
</evidence>
<dbReference type="EMBL" id="GIFC01003367">
    <property type="protein sequence ID" value="MXU85450.1"/>
    <property type="molecule type" value="Transcribed_RNA"/>
</dbReference>
<accession>A0A6B0U9Y6</accession>
<sequence>MLRLQGRFCTLYRVQLMTCVRLQLLHRSSAKRCTGRSRANISLANGSLKLSVGSYDSAQKCLSDAPGTPHSFLNIKKKKKRYRRQF</sequence>
<organism evidence="1">
    <name type="scientific">Ixodes ricinus</name>
    <name type="common">Common tick</name>
    <name type="synonym">Acarus ricinus</name>
    <dbReference type="NCBI Taxonomy" id="34613"/>
    <lineage>
        <taxon>Eukaryota</taxon>
        <taxon>Metazoa</taxon>
        <taxon>Ecdysozoa</taxon>
        <taxon>Arthropoda</taxon>
        <taxon>Chelicerata</taxon>
        <taxon>Arachnida</taxon>
        <taxon>Acari</taxon>
        <taxon>Parasitiformes</taxon>
        <taxon>Ixodida</taxon>
        <taxon>Ixodoidea</taxon>
        <taxon>Ixodidae</taxon>
        <taxon>Ixodinae</taxon>
        <taxon>Ixodes</taxon>
    </lineage>
</organism>